<dbReference type="Pfam" id="PF21221">
    <property type="entry name" value="B_lactamase-like_C"/>
    <property type="match status" value="1"/>
</dbReference>
<dbReference type="Gene3D" id="3.60.15.10">
    <property type="entry name" value="Ribonuclease Z/Hydroxyacylglutathione hydrolase-like"/>
    <property type="match status" value="1"/>
</dbReference>
<sequence length="349" mass="38894">MAKLTRKLRYPFETPPPEGEVTEVVDGILWARLPLPMALDHVNVYILDGDDGWTIVDTGFNSRRTRAIWQKLLEGPLAGKPVARVLVTHHHPDHVGLAGWFVTEHGAELLMSRTAWLMARMLTLDEQAVPPPETMAFWKSAGMSAEILASRANERPFNFADAVAPIPLGYTRVTGDSRLVLGGRGWLVLEGNGHAPEHLTLWSEDSQVVLAGDQIIPSISPNIGVYATEPEADPLAEWLESCERFQTFATPGQLVLPGHKLPFIGTETRLDQLIQNHHGALQRLEAFLVEPHTAAECFRTLFKRDIPSGEYGLALVEAMAHCLHLWHDGRVTREMREDGVWAWQVRGDV</sequence>
<dbReference type="RefSeq" id="WP_093974732.1">
    <property type="nucleotide sequence ID" value="NZ_FXXQ01000009.1"/>
</dbReference>
<dbReference type="SMART" id="SM00849">
    <property type="entry name" value="Lactamase_B"/>
    <property type="match status" value="1"/>
</dbReference>
<keyword evidence="3" id="KW-1185">Reference proteome</keyword>
<evidence type="ECO:0000313" key="3">
    <source>
        <dbReference type="Proteomes" id="UP000201838"/>
    </source>
</evidence>
<dbReference type="PANTHER" id="PTHR23131:SF4">
    <property type="entry name" value="METALLO-BETA-LACTAMASE SUPERFAMILY POTEIN"/>
    <property type="match status" value="1"/>
</dbReference>
<dbReference type="GO" id="GO:0004416">
    <property type="term" value="F:hydroxyacylglutathione hydrolase activity"/>
    <property type="evidence" value="ECO:0007669"/>
    <property type="project" value="UniProtKB-EC"/>
</dbReference>
<dbReference type="EMBL" id="FXXQ01000009">
    <property type="protein sequence ID" value="SMX24665.1"/>
    <property type="molecule type" value="Genomic_DNA"/>
</dbReference>
<accession>A0A238J3C2</accession>
<dbReference type="Pfam" id="PF00753">
    <property type="entry name" value="Lactamase_B"/>
    <property type="match status" value="1"/>
</dbReference>
<dbReference type="EC" id="3.1.2.6" evidence="2"/>
<protein>
    <submittedName>
        <fullName evidence="2">Hydroxyacylglutathione hydrolase</fullName>
        <ecNumber evidence="2">3.1.2.6</ecNumber>
    </submittedName>
</protein>
<dbReference type="PANTHER" id="PTHR23131">
    <property type="entry name" value="ENDORIBONUCLEASE LACTB2"/>
    <property type="match status" value="1"/>
</dbReference>
<evidence type="ECO:0000313" key="2">
    <source>
        <dbReference type="EMBL" id="SMX24665.1"/>
    </source>
</evidence>
<dbReference type="InterPro" id="IPR001279">
    <property type="entry name" value="Metallo-B-lactamas"/>
</dbReference>
<keyword evidence="2" id="KW-0378">Hydrolase</keyword>
<gene>
    <name evidence="2" type="primary">gloB_2</name>
    <name evidence="2" type="ORF">BOA8489_02792</name>
</gene>
<dbReference type="InterPro" id="IPR036388">
    <property type="entry name" value="WH-like_DNA-bd_sf"/>
</dbReference>
<dbReference type="InterPro" id="IPR036866">
    <property type="entry name" value="RibonucZ/Hydroxyglut_hydro"/>
</dbReference>
<name>A0A238J3C2_9RHOB</name>
<dbReference type="InterPro" id="IPR048933">
    <property type="entry name" value="B_lactamase-like_C"/>
</dbReference>
<reference evidence="2 3" key="1">
    <citation type="submission" date="2017-05" db="EMBL/GenBank/DDBJ databases">
        <authorList>
            <person name="Song R."/>
            <person name="Chenine A.L."/>
            <person name="Ruprecht R.M."/>
        </authorList>
    </citation>
    <scope>NUCLEOTIDE SEQUENCE [LARGE SCALE GENOMIC DNA]</scope>
    <source>
        <strain evidence="2 3">CECT 8489</strain>
    </source>
</reference>
<dbReference type="InterPro" id="IPR050662">
    <property type="entry name" value="Sec-metab_biosynth-thioest"/>
</dbReference>
<dbReference type="Gene3D" id="1.10.10.10">
    <property type="entry name" value="Winged helix-like DNA-binding domain superfamily/Winged helix DNA-binding domain"/>
    <property type="match status" value="1"/>
</dbReference>
<dbReference type="Proteomes" id="UP000201838">
    <property type="component" value="Unassembled WGS sequence"/>
</dbReference>
<dbReference type="SUPFAM" id="SSF56281">
    <property type="entry name" value="Metallo-hydrolase/oxidoreductase"/>
    <property type="match status" value="1"/>
</dbReference>
<organism evidence="2 3">
    <name type="scientific">Boseongicola aestuarii</name>
    <dbReference type="NCBI Taxonomy" id="1470561"/>
    <lineage>
        <taxon>Bacteria</taxon>
        <taxon>Pseudomonadati</taxon>
        <taxon>Pseudomonadota</taxon>
        <taxon>Alphaproteobacteria</taxon>
        <taxon>Rhodobacterales</taxon>
        <taxon>Paracoccaceae</taxon>
        <taxon>Boseongicola</taxon>
    </lineage>
</organism>
<evidence type="ECO:0000259" key="1">
    <source>
        <dbReference type="SMART" id="SM00849"/>
    </source>
</evidence>
<feature type="domain" description="Metallo-beta-lactamase" evidence="1">
    <location>
        <begin position="41"/>
        <end position="259"/>
    </location>
</feature>
<dbReference type="AlphaFoldDB" id="A0A238J3C2"/>
<dbReference type="OrthoDB" id="2971563at2"/>
<proteinExistence type="predicted"/>